<dbReference type="EMBL" id="BPLQ01013827">
    <property type="protein sequence ID" value="GIY75170.1"/>
    <property type="molecule type" value="Genomic_DNA"/>
</dbReference>
<accession>A0AAV4VZA4</accession>
<comment type="caution">
    <text evidence="3">The sequence shown here is derived from an EMBL/GenBank/DDBJ whole genome shotgun (WGS) entry which is preliminary data.</text>
</comment>
<organism evidence="3 4">
    <name type="scientific">Caerostris darwini</name>
    <dbReference type="NCBI Taxonomy" id="1538125"/>
    <lineage>
        <taxon>Eukaryota</taxon>
        <taxon>Metazoa</taxon>
        <taxon>Ecdysozoa</taxon>
        <taxon>Arthropoda</taxon>
        <taxon>Chelicerata</taxon>
        <taxon>Arachnida</taxon>
        <taxon>Araneae</taxon>
        <taxon>Araneomorphae</taxon>
        <taxon>Entelegynae</taxon>
        <taxon>Araneoidea</taxon>
        <taxon>Araneidae</taxon>
        <taxon>Caerostris</taxon>
    </lineage>
</organism>
<feature type="transmembrane region" description="Helical" evidence="2">
    <location>
        <begin position="62"/>
        <end position="84"/>
    </location>
</feature>
<keyword evidence="2" id="KW-0812">Transmembrane</keyword>
<evidence type="ECO:0000256" key="2">
    <source>
        <dbReference type="SAM" id="Phobius"/>
    </source>
</evidence>
<protein>
    <submittedName>
        <fullName evidence="3">Uncharacterized protein</fullName>
    </submittedName>
</protein>
<proteinExistence type="predicted"/>
<evidence type="ECO:0000313" key="4">
    <source>
        <dbReference type="Proteomes" id="UP001054837"/>
    </source>
</evidence>
<gene>
    <name evidence="3" type="ORF">CDAR_382321</name>
</gene>
<dbReference type="AlphaFoldDB" id="A0AAV4VZA4"/>
<keyword evidence="2" id="KW-1133">Transmembrane helix</keyword>
<evidence type="ECO:0000313" key="3">
    <source>
        <dbReference type="EMBL" id="GIY75170.1"/>
    </source>
</evidence>
<dbReference type="Proteomes" id="UP001054837">
    <property type="component" value="Unassembled WGS sequence"/>
</dbReference>
<sequence>MKIAESSSSEEKIDGWLSSKDDDDDFNDTQIKKYDNHVVVRLPKVLKCALCNFAVSRIHPLLLLWLCLDSLPDTIALVAIYLILDRP</sequence>
<keyword evidence="2" id="KW-0472">Membrane</keyword>
<name>A0AAV4VZA4_9ARAC</name>
<feature type="region of interest" description="Disordered" evidence="1">
    <location>
        <begin position="1"/>
        <end position="25"/>
    </location>
</feature>
<evidence type="ECO:0000256" key="1">
    <source>
        <dbReference type="SAM" id="MobiDB-lite"/>
    </source>
</evidence>
<keyword evidence="4" id="KW-1185">Reference proteome</keyword>
<reference evidence="3 4" key="1">
    <citation type="submission" date="2021-06" db="EMBL/GenBank/DDBJ databases">
        <title>Caerostris darwini draft genome.</title>
        <authorList>
            <person name="Kono N."/>
            <person name="Arakawa K."/>
        </authorList>
    </citation>
    <scope>NUCLEOTIDE SEQUENCE [LARGE SCALE GENOMIC DNA]</scope>
</reference>